<evidence type="ECO:0000256" key="6">
    <source>
        <dbReference type="ARBA" id="ARBA00022927"/>
    </source>
</evidence>
<keyword evidence="8" id="KW-0472">Membrane</keyword>
<reference evidence="10 11" key="1">
    <citation type="submission" date="2018-06" db="EMBL/GenBank/DDBJ databases">
        <authorList>
            <consortium name="Pathogen Informatics"/>
            <person name="Doyle S."/>
        </authorList>
    </citation>
    <scope>NUCLEOTIDE SEQUENCE [LARGE SCALE GENOMIC DNA]</scope>
    <source>
        <strain evidence="10 11">NCTC7914</strain>
    </source>
</reference>
<evidence type="ECO:0000256" key="8">
    <source>
        <dbReference type="ARBA" id="ARBA00023136"/>
    </source>
</evidence>
<evidence type="ECO:0000256" key="3">
    <source>
        <dbReference type="ARBA" id="ARBA00022475"/>
    </source>
</evidence>
<keyword evidence="3" id="KW-1003">Cell membrane</keyword>
<sequence length="169" mass="18056">MMRAAHLVLLAANVSALAVVAWMLVAPNPPQWLPAQKPSATPTHQPPAPLAELAQPVRAATWAHPIFSVDRQPDPQQQGQHSPALANLTLTGVVLDGQSRWAYLREGRKPASKVALGSTLASGWTLTRLTALSATFTRAGQQHTLSMPLLRLPPPSKASAITLPRIETP</sequence>
<dbReference type="Pfam" id="PF11356">
    <property type="entry name" value="T2SSC"/>
    <property type="match status" value="1"/>
</dbReference>
<proteinExistence type="predicted"/>
<evidence type="ECO:0000256" key="2">
    <source>
        <dbReference type="ARBA" id="ARBA00022448"/>
    </source>
</evidence>
<dbReference type="GO" id="GO:0015031">
    <property type="term" value="P:protein transport"/>
    <property type="evidence" value="ECO:0007669"/>
    <property type="project" value="UniProtKB-KW"/>
</dbReference>
<organism evidence="10 11">
    <name type="scientific">Pseudomonas putida</name>
    <name type="common">Arthrobacter siderocapsulatus</name>
    <dbReference type="NCBI Taxonomy" id="303"/>
    <lineage>
        <taxon>Bacteria</taxon>
        <taxon>Pseudomonadati</taxon>
        <taxon>Pseudomonadota</taxon>
        <taxon>Gammaproteobacteria</taxon>
        <taxon>Pseudomonadales</taxon>
        <taxon>Pseudomonadaceae</taxon>
        <taxon>Pseudomonas</taxon>
    </lineage>
</organism>
<dbReference type="Proteomes" id="UP000254602">
    <property type="component" value="Unassembled WGS sequence"/>
</dbReference>
<dbReference type="AlphaFoldDB" id="A0A379KS45"/>
<accession>A0A379KS45</accession>
<evidence type="ECO:0000313" key="11">
    <source>
        <dbReference type="Proteomes" id="UP000254602"/>
    </source>
</evidence>
<feature type="domain" description="Type II secretion system protein GspC N-terminal" evidence="9">
    <location>
        <begin position="8"/>
        <end position="146"/>
    </location>
</feature>
<evidence type="ECO:0000256" key="5">
    <source>
        <dbReference type="ARBA" id="ARBA00022692"/>
    </source>
</evidence>
<dbReference type="InterPro" id="IPR024961">
    <property type="entry name" value="T2SS_GspC_N"/>
</dbReference>
<keyword evidence="2" id="KW-0813">Transport</keyword>
<comment type="subcellular location">
    <subcellularLocation>
        <location evidence="1">Cell inner membrane</location>
    </subcellularLocation>
</comment>
<keyword evidence="6" id="KW-0653">Protein transport</keyword>
<gene>
    <name evidence="10" type="ORF">NCTC7914_04287</name>
</gene>
<dbReference type="EMBL" id="UGUY01000001">
    <property type="protein sequence ID" value="SUD70137.1"/>
    <property type="molecule type" value="Genomic_DNA"/>
</dbReference>
<evidence type="ECO:0000256" key="7">
    <source>
        <dbReference type="ARBA" id="ARBA00022989"/>
    </source>
</evidence>
<evidence type="ECO:0000256" key="4">
    <source>
        <dbReference type="ARBA" id="ARBA00022519"/>
    </source>
</evidence>
<keyword evidence="7" id="KW-1133">Transmembrane helix</keyword>
<keyword evidence="4" id="KW-0997">Cell inner membrane</keyword>
<protein>
    <submittedName>
        <fullName evidence="10">General secretion pathway protein GspN</fullName>
    </submittedName>
</protein>
<keyword evidence="5" id="KW-0812">Transmembrane</keyword>
<evidence type="ECO:0000259" key="9">
    <source>
        <dbReference type="Pfam" id="PF11356"/>
    </source>
</evidence>
<evidence type="ECO:0000256" key="1">
    <source>
        <dbReference type="ARBA" id="ARBA00004533"/>
    </source>
</evidence>
<dbReference type="GO" id="GO:0005886">
    <property type="term" value="C:plasma membrane"/>
    <property type="evidence" value="ECO:0007669"/>
    <property type="project" value="UniProtKB-SubCell"/>
</dbReference>
<evidence type="ECO:0000313" key="10">
    <source>
        <dbReference type="EMBL" id="SUD70137.1"/>
    </source>
</evidence>
<dbReference type="RefSeq" id="WP_046785531.1">
    <property type="nucleotide sequence ID" value="NZ_JAVXZE010000001.1"/>
</dbReference>
<name>A0A379KS45_PSEPU</name>